<dbReference type="NCBIfam" id="TIGR00714">
    <property type="entry name" value="hscB"/>
    <property type="match status" value="1"/>
</dbReference>
<dbReference type="EMBL" id="JASAVS010000018">
    <property type="protein sequence ID" value="MDP8085877.1"/>
    <property type="molecule type" value="Genomic_DNA"/>
</dbReference>
<dbReference type="RefSeq" id="WP_090922333.1">
    <property type="nucleotide sequence ID" value="NZ_CP016180.1"/>
</dbReference>
<evidence type="ECO:0000256" key="3">
    <source>
        <dbReference type="ARBA" id="ARBA00025596"/>
    </source>
</evidence>
<dbReference type="Pfam" id="PF07743">
    <property type="entry name" value="HSCB_C"/>
    <property type="match status" value="1"/>
</dbReference>
<dbReference type="Proteomes" id="UP001224812">
    <property type="component" value="Unassembled WGS sequence"/>
</dbReference>
<dbReference type="GO" id="GO:0006457">
    <property type="term" value="P:protein folding"/>
    <property type="evidence" value="ECO:0007669"/>
    <property type="project" value="UniProtKB-UniRule"/>
</dbReference>
<dbReference type="Proteomes" id="UP000198883">
    <property type="component" value="Unassembled WGS sequence"/>
</dbReference>
<dbReference type="STRING" id="97481.SAMN05444853_11715"/>
<evidence type="ECO:0000313" key="7">
    <source>
        <dbReference type="EMBL" id="SEM42438.1"/>
    </source>
</evidence>
<dbReference type="PANTHER" id="PTHR14021">
    <property type="entry name" value="IRON-SULFUR CLUSTER CO-CHAPERONE PROTEIN HSCB"/>
    <property type="match status" value="1"/>
</dbReference>
<dbReference type="InterPro" id="IPR001623">
    <property type="entry name" value="DnaJ_domain"/>
</dbReference>
<sequence>MNNPFELFDLAVTFEIDNAKLSKNYLALQKALHPDNFATGTSQEQRQAMQKSAQLNDALQTLKDPILRAEAIIEIATDEIQNIEQKSNNDIEFLMQQMQWRETLEQIEIAKNEENLTAFATEIELQHQDILHQLTITLKNKQWQQAKTLCDKLRFIKKLNVEIERVEEIIFEL</sequence>
<gene>
    <name evidence="4 6" type="primary">hscB</name>
    <name evidence="6" type="ORF">QJT92_08085</name>
    <name evidence="7" type="ORF">SAMN05444853_11715</name>
</gene>
<protein>
    <recommendedName>
        <fullName evidence="4">Co-chaperone protein HscB homolog</fullName>
    </recommendedName>
</protein>
<dbReference type="OrthoDB" id="287587at2"/>
<dbReference type="GO" id="GO:0051087">
    <property type="term" value="F:protein-folding chaperone binding"/>
    <property type="evidence" value="ECO:0007669"/>
    <property type="project" value="InterPro"/>
</dbReference>
<dbReference type="SUPFAM" id="SSF47144">
    <property type="entry name" value="HSC20 (HSCB), C-terminal oligomerisation domain"/>
    <property type="match status" value="1"/>
</dbReference>
<dbReference type="InterPro" id="IPR036869">
    <property type="entry name" value="J_dom_sf"/>
</dbReference>
<evidence type="ECO:0000256" key="2">
    <source>
        <dbReference type="ARBA" id="ARBA00023186"/>
    </source>
</evidence>
<evidence type="ECO:0000256" key="4">
    <source>
        <dbReference type="HAMAP-Rule" id="MF_00682"/>
    </source>
</evidence>
<dbReference type="GO" id="GO:0044571">
    <property type="term" value="P:[2Fe-2S] cluster assembly"/>
    <property type="evidence" value="ECO:0007669"/>
    <property type="project" value="InterPro"/>
</dbReference>
<dbReference type="EMBL" id="FOBN01000017">
    <property type="protein sequence ID" value="SEM42438.1"/>
    <property type="molecule type" value="Genomic_DNA"/>
</dbReference>
<evidence type="ECO:0000256" key="1">
    <source>
        <dbReference type="ARBA" id="ARBA00010476"/>
    </source>
</evidence>
<dbReference type="GeneID" id="83544645"/>
<dbReference type="HAMAP" id="MF_00682">
    <property type="entry name" value="HscB"/>
    <property type="match status" value="1"/>
</dbReference>
<organism evidence="7 8">
    <name type="scientific">Phocoenobacter skyensis</name>
    <dbReference type="NCBI Taxonomy" id="97481"/>
    <lineage>
        <taxon>Bacteria</taxon>
        <taxon>Pseudomonadati</taxon>
        <taxon>Pseudomonadota</taxon>
        <taxon>Gammaproteobacteria</taxon>
        <taxon>Pasteurellales</taxon>
        <taxon>Pasteurellaceae</taxon>
        <taxon>Phocoenobacter</taxon>
    </lineage>
</organism>
<dbReference type="GO" id="GO:1990230">
    <property type="term" value="C:iron-sulfur cluster transfer complex"/>
    <property type="evidence" value="ECO:0007669"/>
    <property type="project" value="TreeGrafter"/>
</dbReference>
<evidence type="ECO:0000313" key="6">
    <source>
        <dbReference type="EMBL" id="MDP8085877.1"/>
    </source>
</evidence>
<feature type="domain" description="J" evidence="5">
    <location>
        <begin position="2"/>
        <end position="67"/>
    </location>
</feature>
<dbReference type="GO" id="GO:0001671">
    <property type="term" value="F:ATPase activator activity"/>
    <property type="evidence" value="ECO:0007669"/>
    <property type="project" value="InterPro"/>
</dbReference>
<reference evidence="7" key="1">
    <citation type="submission" date="2016-10" db="EMBL/GenBank/DDBJ databases">
        <authorList>
            <person name="de Groot N.N."/>
        </authorList>
    </citation>
    <scope>NUCLEOTIDE SEQUENCE [LARGE SCALE GENOMIC DNA]</scope>
    <source>
        <strain evidence="7">DSM 24204</strain>
    </source>
</reference>
<dbReference type="InterPro" id="IPR036386">
    <property type="entry name" value="HscB_C_sf"/>
</dbReference>
<keyword evidence="9" id="KW-1185">Reference proteome</keyword>
<comment type="subunit">
    <text evidence="4">Interacts with HscA and stimulates its ATPase activity.</text>
</comment>
<reference evidence="6 9" key="3">
    <citation type="journal article" date="2023" name="Front. Microbiol.">
        <title>Phylogeography and host specificity of Pasteurellaceae pathogenic to sea-farmed fish in the north-east Atlantic.</title>
        <authorList>
            <person name="Gulla S."/>
            <person name="Colquhoun D.J."/>
            <person name="Olsen A.B."/>
            <person name="Spilsberg B."/>
            <person name="Lagesen K."/>
            <person name="Aakesson C.P."/>
            <person name="Strom S."/>
            <person name="Manji F."/>
            <person name="Birkbeck T.H."/>
            <person name="Nilsen H.K."/>
        </authorList>
    </citation>
    <scope>NUCLEOTIDE SEQUENCE [LARGE SCALE GENOMIC DNA]</scope>
    <source>
        <strain evidence="6 9">VIO11850</strain>
    </source>
</reference>
<dbReference type="CDD" id="cd06257">
    <property type="entry name" value="DnaJ"/>
    <property type="match status" value="1"/>
</dbReference>
<dbReference type="Gene3D" id="1.20.1280.20">
    <property type="entry name" value="HscB, C-terminal domain"/>
    <property type="match status" value="1"/>
</dbReference>
<evidence type="ECO:0000259" key="5">
    <source>
        <dbReference type="SMART" id="SM00271"/>
    </source>
</evidence>
<comment type="similarity">
    <text evidence="1 4">Belongs to the HscB family.</text>
</comment>
<dbReference type="SMART" id="SM00271">
    <property type="entry name" value="DnaJ"/>
    <property type="match status" value="1"/>
</dbReference>
<dbReference type="AlphaFoldDB" id="A0A1H7YAU7"/>
<proteinExistence type="inferred from homology"/>
<dbReference type="GO" id="GO:0051259">
    <property type="term" value="P:protein complex oligomerization"/>
    <property type="evidence" value="ECO:0007669"/>
    <property type="project" value="InterPro"/>
</dbReference>
<dbReference type="PANTHER" id="PTHR14021:SF15">
    <property type="entry name" value="IRON-SULFUR CLUSTER CO-CHAPERONE PROTEIN HSCB"/>
    <property type="match status" value="1"/>
</dbReference>
<dbReference type="InterPro" id="IPR009073">
    <property type="entry name" value="HscB_oligo_C"/>
</dbReference>
<name>A0A1H7YAU7_9PAST</name>
<dbReference type="SUPFAM" id="SSF46565">
    <property type="entry name" value="Chaperone J-domain"/>
    <property type="match status" value="1"/>
</dbReference>
<dbReference type="InterPro" id="IPR004640">
    <property type="entry name" value="HscB"/>
</dbReference>
<reference evidence="8" key="2">
    <citation type="submission" date="2016-10" db="EMBL/GenBank/DDBJ databases">
        <authorList>
            <person name="Varghese N."/>
            <person name="Submissions S."/>
        </authorList>
    </citation>
    <scope>NUCLEOTIDE SEQUENCE [LARGE SCALE GENOMIC DNA]</scope>
    <source>
        <strain evidence="8">DSM 24204</strain>
    </source>
</reference>
<accession>A0A1H7YAU7</accession>
<evidence type="ECO:0000313" key="9">
    <source>
        <dbReference type="Proteomes" id="UP001224812"/>
    </source>
</evidence>
<dbReference type="Gene3D" id="1.10.287.110">
    <property type="entry name" value="DnaJ domain"/>
    <property type="match status" value="1"/>
</dbReference>
<keyword evidence="2 4" id="KW-0143">Chaperone</keyword>
<evidence type="ECO:0000313" key="8">
    <source>
        <dbReference type="Proteomes" id="UP000198883"/>
    </source>
</evidence>
<comment type="function">
    <text evidence="3 4">Co-chaperone involved in the maturation of iron-sulfur cluster-containing proteins. Seems to help targeting proteins to be folded toward HscA.</text>
</comment>